<name>A0ABR3IYS1_9AGAR</name>
<evidence type="ECO:0008006" key="4">
    <source>
        <dbReference type="Google" id="ProtNLM"/>
    </source>
</evidence>
<comment type="caution">
    <text evidence="2">The sequence shown here is derived from an EMBL/GenBank/DDBJ whole genome shotgun (WGS) entry which is preliminary data.</text>
</comment>
<dbReference type="Proteomes" id="UP001556367">
    <property type="component" value="Unassembled WGS sequence"/>
</dbReference>
<sequence length="628" mass="70783">MPWMSFRSGNRAMKANLSQDSDARLNTFAERPQTFSRSFPPDILVEMAEILPLARDVLSFSLTAKSYFSIIYPVIFTNLELISFEDCQDRLHLLIARPSYARHVKQLVLRPNHLRPLSSQALVDEDRVSRAVELLAPNLQALETFIWDGSEAPMDRVWVSLRQSCPRLSYIGTTIGSRPINQHSALFTFKDLIGFSLIPKDYGSKLHGQDESIICTLPPQFWSMLINDSPNLTFLALGAPHASTYSQLIDGRPATQGRWPRLQMLVLGRTVMNRFFADILDFGEESDDDSQAAAPTHAGLRQHNNTKKLDAETRNWAAFMSYHLHKELKSLTLSYPDLYPQKPLRLLSTECDVPTQCRKSIECAARDTLSAFHGTFHAFFGFNPVNTGITQLDLSAEKLAPFLMPYVRRSLKELPELRAFGIWIDFSPDQFRPATEASRIIAKTEGTGIPEQEKNEIDVIRDIMKCCPRLERLKLMSSTKSNNMFSTRALHKAFLPNPSALISLEVWKISRLLDEPMINTAARLARTLPNLQQIFFRYSSSGIVLRQTGTYDVVRARVPLSSGRSDSPLAVGKQCKLDGTVDINETPSSEAPANPAATTSFPKAILLRANESRVGMLRLSSRKYIYRL</sequence>
<feature type="region of interest" description="Disordered" evidence="1">
    <location>
        <begin position="287"/>
        <end position="306"/>
    </location>
</feature>
<accession>A0ABR3IYS1</accession>
<gene>
    <name evidence="2" type="ORF">HGRIS_010835</name>
</gene>
<reference evidence="3" key="1">
    <citation type="submission" date="2024-06" db="EMBL/GenBank/DDBJ databases">
        <title>Multi-omics analyses provide insights into the biosynthesis of the anticancer antibiotic pleurotin in Hohenbuehelia grisea.</title>
        <authorList>
            <person name="Weaver J.A."/>
            <person name="Alberti F."/>
        </authorList>
    </citation>
    <scope>NUCLEOTIDE SEQUENCE [LARGE SCALE GENOMIC DNA]</scope>
    <source>
        <strain evidence="3">T-177</strain>
    </source>
</reference>
<keyword evidence="3" id="KW-1185">Reference proteome</keyword>
<evidence type="ECO:0000313" key="2">
    <source>
        <dbReference type="EMBL" id="KAL0948235.1"/>
    </source>
</evidence>
<evidence type="ECO:0000256" key="1">
    <source>
        <dbReference type="SAM" id="MobiDB-lite"/>
    </source>
</evidence>
<proteinExistence type="predicted"/>
<evidence type="ECO:0000313" key="3">
    <source>
        <dbReference type="Proteomes" id="UP001556367"/>
    </source>
</evidence>
<dbReference type="EMBL" id="JASNQZ010000014">
    <property type="protein sequence ID" value="KAL0948235.1"/>
    <property type="molecule type" value="Genomic_DNA"/>
</dbReference>
<protein>
    <recommendedName>
        <fullName evidence="4">F-box domain-containing protein</fullName>
    </recommendedName>
</protein>
<organism evidence="2 3">
    <name type="scientific">Hohenbuehelia grisea</name>
    <dbReference type="NCBI Taxonomy" id="104357"/>
    <lineage>
        <taxon>Eukaryota</taxon>
        <taxon>Fungi</taxon>
        <taxon>Dikarya</taxon>
        <taxon>Basidiomycota</taxon>
        <taxon>Agaricomycotina</taxon>
        <taxon>Agaricomycetes</taxon>
        <taxon>Agaricomycetidae</taxon>
        <taxon>Agaricales</taxon>
        <taxon>Pleurotineae</taxon>
        <taxon>Pleurotaceae</taxon>
        <taxon>Hohenbuehelia</taxon>
    </lineage>
</organism>